<feature type="transmembrane region" description="Helical" evidence="1">
    <location>
        <begin position="164"/>
        <end position="183"/>
    </location>
</feature>
<feature type="transmembrane region" description="Helical" evidence="1">
    <location>
        <begin position="221"/>
        <end position="240"/>
    </location>
</feature>
<feature type="transmembrane region" description="Helical" evidence="1">
    <location>
        <begin position="60"/>
        <end position="79"/>
    </location>
</feature>
<dbReference type="Proteomes" id="UP000064967">
    <property type="component" value="Chromosome"/>
</dbReference>
<dbReference type="KEGG" id="llu:AKJ09_01498"/>
<feature type="transmembrane region" description="Helical" evidence="1">
    <location>
        <begin position="130"/>
        <end position="152"/>
    </location>
</feature>
<feature type="transmembrane region" description="Helical" evidence="1">
    <location>
        <begin position="476"/>
        <end position="495"/>
    </location>
</feature>
<feature type="transmembrane region" description="Helical" evidence="1">
    <location>
        <begin position="563"/>
        <end position="583"/>
    </location>
</feature>
<organism evidence="2 3">
    <name type="scientific">Labilithrix luteola</name>
    <dbReference type="NCBI Taxonomy" id="1391654"/>
    <lineage>
        <taxon>Bacteria</taxon>
        <taxon>Pseudomonadati</taxon>
        <taxon>Myxococcota</taxon>
        <taxon>Polyangia</taxon>
        <taxon>Polyangiales</taxon>
        <taxon>Labilitrichaceae</taxon>
        <taxon>Labilithrix</taxon>
    </lineage>
</organism>
<dbReference type="AlphaFoldDB" id="A0A0K1PNY9"/>
<evidence type="ECO:0000313" key="2">
    <source>
        <dbReference type="EMBL" id="AKU94834.1"/>
    </source>
</evidence>
<feature type="transmembrane region" description="Helical" evidence="1">
    <location>
        <begin position="534"/>
        <end position="551"/>
    </location>
</feature>
<sequence length="738" mass="80750">MTPPADGIEHEIKVVAEKKVRSSSSVSVVVTALSISAFVFTGLIRIYLAGGISEAEESRIFVLACLTVPAAGIFGSWGLERLGRRYFDGDTLVRPVLAIAQVVFWAGAVFTLRRALPPTDTGEHVDLRPLFGKILTFWGLGNAGLFTVFAALRPRPTFSSNVSWAIERVLPLAIFAALLPFAARNLPSLGTVALALAFGFSSLVGGELVRFPRRRGPRYAVDALVLLTVLLLVVDPAMDVDVYHHNFFLGPTAAARAGKSLLVDVNCQYGVGLIYFLAAILDRRFVSPSPSGLAVLLGLFTWAEYAVLYATMRTVTRSAALSAAILLVMVVVPTFEQLNFQSYYPSAGALRFLPGFLLVGCIALRGRFSARRRWLFAAEALVVGVTSIWSLEAFVYVFVAYFGSLVYEAAHAERGQIVRSFVRRVVPTALSIVLWHAVIAAWTFARAGEGPQWSRYFEYIRLYSVQEFGCLPIEPWTPWLLIAGAYIATIVALGYRRITLGKSDLKFEYATAFAMSALGVAQFTYYLGRSHSNNLFHVCLPALFVGGFWLIRIASDSELVSRAFRPSFLFVGACAAAMLALSASSDLAHKFDHTLLGFVATERTPAWPAPSRRAADAVILMRTYAPNARRVALVSTPDVEVEAFLVTRKASIWPLAYLPQDLLLPSARQRILSFDDGLKSGEVVFVDTRSTADGNITLAHDVDPVEKELWAGIVRRFGTEVLSVRPSGLAAVRLTTRR</sequence>
<dbReference type="RefSeq" id="WP_146646379.1">
    <property type="nucleotide sequence ID" value="NZ_CP012333.1"/>
</dbReference>
<evidence type="ECO:0000313" key="3">
    <source>
        <dbReference type="Proteomes" id="UP000064967"/>
    </source>
</evidence>
<feature type="transmembrane region" description="Helical" evidence="1">
    <location>
        <begin position="380"/>
        <end position="404"/>
    </location>
</feature>
<proteinExistence type="predicted"/>
<keyword evidence="1" id="KW-0472">Membrane</keyword>
<dbReference type="STRING" id="1391654.AKJ09_01498"/>
<protein>
    <submittedName>
        <fullName evidence="2">Uncharacterized protein</fullName>
    </submittedName>
</protein>
<feature type="transmembrane region" description="Helical" evidence="1">
    <location>
        <begin position="348"/>
        <end position="368"/>
    </location>
</feature>
<name>A0A0K1PNY9_9BACT</name>
<reference evidence="2 3" key="1">
    <citation type="submission" date="2015-08" db="EMBL/GenBank/DDBJ databases">
        <authorList>
            <person name="Babu N.S."/>
            <person name="Beckwith C.J."/>
            <person name="Beseler K.G."/>
            <person name="Brison A."/>
            <person name="Carone J.V."/>
            <person name="Caskin T.P."/>
            <person name="Diamond M."/>
            <person name="Durham M.E."/>
            <person name="Foxe J.M."/>
            <person name="Go M."/>
            <person name="Henderson B.A."/>
            <person name="Jones I.B."/>
            <person name="McGettigan J.A."/>
            <person name="Micheletti S.J."/>
            <person name="Nasrallah M.E."/>
            <person name="Ortiz D."/>
            <person name="Piller C.R."/>
            <person name="Privatt S.R."/>
            <person name="Schneider S.L."/>
            <person name="Sharp S."/>
            <person name="Smith T.C."/>
            <person name="Stanton J.D."/>
            <person name="Ullery H.E."/>
            <person name="Wilson R.J."/>
            <person name="Serrano M.G."/>
            <person name="Buck G."/>
            <person name="Lee V."/>
            <person name="Wang Y."/>
            <person name="Carvalho R."/>
            <person name="Voegtly L."/>
            <person name="Shi R."/>
            <person name="Duckworth R."/>
            <person name="Johnson A."/>
            <person name="Loviza R."/>
            <person name="Walstead R."/>
            <person name="Shah Z."/>
            <person name="Kiflezghi M."/>
            <person name="Wade K."/>
            <person name="Ball S.L."/>
            <person name="Bradley K.W."/>
            <person name="Asai D.J."/>
            <person name="Bowman C.A."/>
            <person name="Russell D.A."/>
            <person name="Pope W.H."/>
            <person name="Jacobs-Sera D."/>
            <person name="Hendrix R.W."/>
            <person name="Hatfull G.F."/>
        </authorList>
    </citation>
    <scope>NUCLEOTIDE SEQUENCE [LARGE SCALE GENOMIC DNA]</scope>
    <source>
        <strain evidence="2 3">DSM 27648</strain>
    </source>
</reference>
<keyword evidence="3" id="KW-1185">Reference proteome</keyword>
<feature type="transmembrane region" description="Helical" evidence="1">
    <location>
        <begin position="91"/>
        <end position="110"/>
    </location>
</feature>
<feature type="transmembrane region" description="Helical" evidence="1">
    <location>
        <begin position="189"/>
        <end position="209"/>
    </location>
</feature>
<feature type="transmembrane region" description="Helical" evidence="1">
    <location>
        <begin position="293"/>
        <end position="312"/>
    </location>
</feature>
<dbReference type="EMBL" id="CP012333">
    <property type="protein sequence ID" value="AKU94834.1"/>
    <property type="molecule type" value="Genomic_DNA"/>
</dbReference>
<feature type="transmembrane region" description="Helical" evidence="1">
    <location>
        <begin position="507"/>
        <end position="528"/>
    </location>
</feature>
<keyword evidence="1" id="KW-0812">Transmembrane</keyword>
<accession>A0A0K1PNY9</accession>
<evidence type="ECO:0000256" key="1">
    <source>
        <dbReference type="SAM" id="Phobius"/>
    </source>
</evidence>
<feature type="transmembrane region" description="Helical" evidence="1">
    <location>
        <begin position="318"/>
        <end position="336"/>
    </location>
</feature>
<gene>
    <name evidence="2" type="ORF">AKJ09_01498</name>
</gene>
<dbReference type="OrthoDB" id="7029714at2"/>
<keyword evidence="1" id="KW-1133">Transmembrane helix</keyword>
<feature type="transmembrane region" description="Helical" evidence="1">
    <location>
        <begin position="26"/>
        <end position="48"/>
    </location>
</feature>